<proteinExistence type="inferred from homology"/>
<dbReference type="PANTHER" id="PTHR10539:SF0">
    <property type="entry name" value="26S PROTEASOME NON-ATPASE REGULATORY SUBUNIT 13"/>
    <property type="match status" value="1"/>
</dbReference>
<dbReference type="STRING" id="145388.A0A0D2MJT9"/>
<protein>
    <submittedName>
        <fullName evidence="4">26S proteasome non-ATPase regulatory subunit 13</fullName>
    </submittedName>
</protein>
<dbReference type="AlphaFoldDB" id="A0A0D2MJT9"/>
<dbReference type="InterPro" id="IPR000717">
    <property type="entry name" value="PCI_dom"/>
</dbReference>
<dbReference type="SMART" id="SM00088">
    <property type="entry name" value="PINT"/>
    <property type="match status" value="1"/>
</dbReference>
<dbReference type="Pfam" id="PF01399">
    <property type="entry name" value="PCI"/>
    <property type="match status" value="1"/>
</dbReference>
<organism evidence="4 5">
    <name type="scientific">Monoraphidium neglectum</name>
    <dbReference type="NCBI Taxonomy" id="145388"/>
    <lineage>
        <taxon>Eukaryota</taxon>
        <taxon>Viridiplantae</taxon>
        <taxon>Chlorophyta</taxon>
        <taxon>core chlorophytes</taxon>
        <taxon>Chlorophyceae</taxon>
        <taxon>CS clade</taxon>
        <taxon>Sphaeropleales</taxon>
        <taxon>Selenastraceae</taxon>
        <taxon>Monoraphidium</taxon>
    </lineage>
</organism>
<keyword evidence="2 4" id="KW-0647">Proteasome</keyword>
<feature type="domain" description="PCI" evidence="3">
    <location>
        <begin position="174"/>
        <end position="348"/>
    </location>
</feature>
<dbReference type="Proteomes" id="UP000054498">
    <property type="component" value="Unassembled WGS sequence"/>
</dbReference>
<comment type="similarity">
    <text evidence="1">Belongs to the proteasome subunit S11 family.</text>
</comment>
<dbReference type="InterPro" id="IPR035298">
    <property type="entry name" value="PSMD13"/>
</dbReference>
<dbReference type="Pfam" id="PF22037">
    <property type="entry name" value="PSD13_N"/>
    <property type="match status" value="1"/>
</dbReference>
<dbReference type="OrthoDB" id="1093at2759"/>
<dbReference type="RefSeq" id="XP_013902274.1">
    <property type="nucleotide sequence ID" value="XM_014046820.1"/>
</dbReference>
<reference evidence="4 5" key="1">
    <citation type="journal article" date="2013" name="BMC Genomics">
        <title>Reconstruction of the lipid metabolism for the microalga Monoraphidium neglectum from its genome sequence reveals characteristics suitable for biofuel production.</title>
        <authorList>
            <person name="Bogen C."/>
            <person name="Al-Dilaimi A."/>
            <person name="Albersmeier A."/>
            <person name="Wichmann J."/>
            <person name="Grundmann M."/>
            <person name="Rupp O."/>
            <person name="Lauersen K.J."/>
            <person name="Blifernez-Klassen O."/>
            <person name="Kalinowski J."/>
            <person name="Goesmann A."/>
            <person name="Mussgnug J.H."/>
            <person name="Kruse O."/>
        </authorList>
    </citation>
    <scope>NUCLEOTIDE SEQUENCE [LARGE SCALE GENOMIC DNA]</scope>
    <source>
        <strain evidence="4 5">SAG 48.87</strain>
    </source>
</reference>
<evidence type="ECO:0000256" key="1">
    <source>
        <dbReference type="ARBA" id="ARBA00006207"/>
    </source>
</evidence>
<dbReference type="InterPro" id="IPR054179">
    <property type="entry name" value="PSD13_N"/>
</dbReference>
<dbReference type="GO" id="GO:0005829">
    <property type="term" value="C:cytosol"/>
    <property type="evidence" value="ECO:0007669"/>
    <property type="project" value="TreeGrafter"/>
</dbReference>
<dbReference type="GO" id="GO:0008541">
    <property type="term" value="C:proteasome regulatory particle, lid subcomplex"/>
    <property type="evidence" value="ECO:0007669"/>
    <property type="project" value="TreeGrafter"/>
</dbReference>
<dbReference type="PROSITE" id="PS50250">
    <property type="entry name" value="PCI"/>
    <property type="match status" value="1"/>
</dbReference>
<name>A0A0D2MJT9_9CHLO</name>
<sequence length="387" mass="42571">MAKPLEFVDQLAIDKPDLADDLSDLSTLYQRKLWHQLTLKLEELYQKPAFNQGDLLVQLYNGFVADFGAKLNLLRLAHLAVSASKRIKDPAAAVAFLKGASDKVAELKLPRSEEPLLYLSMHIAQQQLEQGQVAECKAAIEEGAAALERLPEPDPSVSASVHFVSSLYFKLKKDYAKFYRSSMQYLAFVSSDSLLPEFKVPLAVDIALAALLGEGVYGFAQLLMHPIVTVLQEGSYAWLGEMLEVFNRGDLQAYDALCAKYASTLNAQPALVENERRLREKVTISCLINLISDLPPEQRAIPLSTIADKTKLSVDGVEFLLMKSLSLHLIEGSIDQVDGTVAVSWVQSRVLTAKQVGGLKDRLDVWISKVNAVGATLEQETIGVAEV</sequence>
<dbReference type="PANTHER" id="PTHR10539">
    <property type="entry name" value="26S PROTEASOME NON-ATPASE REGULATORY SUBUNIT 13"/>
    <property type="match status" value="1"/>
</dbReference>
<dbReference type="InterPro" id="IPR036390">
    <property type="entry name" value="WH_DNA-bd_sf"/>
</dbReference>
<evidence type="ECO:0000259" key="3">
    <source>
        <dbReference type="PROSITE" id="PS50250"/>
    </source>
</evidence>
<dbReference type="EMBL" id="KK100885">
    <property type="protein sequence ID" value="KIZ03255.1"/>
    <property type="molecule type" value="Genomic_DNA"/>
</dbReference>
<accession>A0A0D2MJT9</accession>
<dbReference type="GO" id="GO:0005198">
    <property type="term" value="F:structural molecule activity"/>
    <property type="evidence" value="ECO:0007669"/>
    <property type="project" value="TreeGrafter"/>
</dbReference>
<evidence type="ECO:0000256" key="2">
    <source>
        <dbReference type="ARBA" id="ARBA00022942"/>
    </source>
</evidence>
<gene>
    <name evidence="4" type="ORF">MNEG_4704</name>
</gene>
<dbReference type="GeneID" id="25737581"/>
<dbReference type="SUPFAM" id="SSF46785">
    <property type="entry name" value="Winged helix' DNA-binding domain"/>
    <property type="match status" value="1"/>
</dbReference>
<evidence type="ECO:0000313" key="5">
    <source>
        <dbReference type="Proteomes" id="UP000054498"/>
    </source>
</evidence>
<evidence type="ECO:0000313" key="4">
    <source>
        <dbReference type="EMBL" id="KIZ03255.1"/>
    </source>
</evidence>
<dbReference type="GO" id="GO:0006511">
    <property type="term" value="P:ubiquitin-dependent protein catabolic process"/>
    <property type="evidence" value="ECO:0007669"/>
    <property type="project" value="TreeGrafter"/>
</dbReference>
<dbReference type="GO" id="GO:0005634">
    <property type="term" value="C:nucleus"/>
    <property type="evidence" value="ECO:0007669"/>
    <property type="project" value="TreeGrafter"/>
</dbReference>
<keyword evidence="5" id="KW-1185">Reference proteome</keyword>
<dbReference type="KEGG" id="mng:MNEG_4704"/>